<feature type="compositionally biased region" description="Basic and acidic residues" evidence="1">
    <location>
        <begin position="1"/>
        <end position="15"/>
    </location>
</feature>
<evidence type="ECO:0000256" key="1">
    <source>
        <dbReference type="SAM" id="MobiDB-lite"/>
    </source>
</evidence>
<proteinExistence type="predicted"/>
<evidence type="ECO:0000313" key="2">
    <source>
        <dbReference type="EMBL" id="KAJ8350135.1"/>
    </source>
</evidence>
<comment type="caution">
    <text evidence="2">The sequence shown here is derived from an EMBL/GenBank/DDBJ whole genome shotgun (WGS) entry which is preliminary data.</text>
</comment>
<keyword evidence="3" id="KW-1185">Reference proteome</keyword>
<feature type="region of interest" description="Disordered" evidence="1">
    <location>
        <begin position="1"/>
        <end position="54"/>
    </location>
</feature>
<accession>A0A9Q1IS06</accession>
<sequence length="87" mass="8935">MRADSGRRSQGREEWSDVAEPVEAGDQTEPGTFFDPAGIASGEAERGRANRGAFSASPAAALIESVLGSSSSVHAVPALHPGAQNSR</sequence>
<evidence type="ECO:0000313" key="3">
    <source>
        <dbReference type="Proteomes" id="UP001152622"/>
    </source>
</evidence>
<organism evidence="2 3">
    <name type="scientific">Synaphobranchus kaupii</name>
    <name type="common">Kaup's arrowtooth eel</name>
    <dbReference type="NCBI Taxonomy" id="118154"/>
    <lineage>
        <taxon>Eukaryota</taxon>
        <taxon>Metazoa</taxon>
        <taxon>Chordata</taxon>
        <taxon>Craniata</taxon>
        <taxon>Vertebrata</taxon>
        <taxon>Euteleostomi</taxon>
        <taxon>Actinopterygii</taxon>
        <taxon>Neopterygii</taxon>
        <taxon>Teleostei</taxon>
        <taxon>Anguilliformes</taxon>
        <taxon>Synaphobranchidae</taxon>
        <taxon>Synaphobranchus</taxon>
    </lineage>
</organism>
<dbReference type="AlphaFoldDB" id="A0A9Q1IS06"/>
<dbReference type="EMBL" id="JAINUF010000009">
    <property type="protein sequence ID" value="KAJ8350135.1"/>
    <property type="molecule type" value="Genomic_DNA"/>
</dbReference>
<name>A0A9Q1IS06_SYNKA</name>
<dbReference type="Proteomes" id="UP001152622">
    <property type="component" value="Chromosome 9"/>
</dbReference>
<reference evidence="2" key="1">
    <citation type="journal article" date="2023" name="Science">
        <title>Genome structures resolve the early diversification of teleost fishes.</title>
        <authorList>
            <person name="Parey E."/>
            <person name="Louis A."/>
            <person name="Montfort J."/>
            <person name="Bouchez O."/>
            <person name="Roques C."/>
            <person name="Iampietro C."/>
            <person name="Lluch J."/>
            <person name="Castinel A."/>
            <person name="Donnadieu C."/>
            <person name="Desvignes T."/>
            <person name="Floi Bucao C."/>
            <person name="Jouanno E."/>
            <person name="Wen M."/>
            <person name="Mejri S."/>
            <person name="Dirks R."/>
            <person name="Jansen H."/>
            <person name="Henkel C."/>
            <person name="Chen W.J."/>
            <person name="Zahm M."/>
            <person name="Cabau C."/>
            <person name="Klopp C."/>
            <person name="Thompson A.W."/>
            <person name="Robinson-Rechavi M."/>
            <person name="Braasch I."/>
            <person name="Lecointre G."/>
            <person name="Bobe J."/>
            <person name="Postlethwait J.H."/>
            <person name="Berthelot C."/>
            <person name="Roest Crollius H."/>
            <person name="Guiguen Y."/>
        </authorList>
    </citation>
    <scope>NUCLEOTIDE SEQUENCE</scope>
    <source>
        <strain evidence="2">WJC10195</strain>
    </source>
</reference>
<protein>
    <submittedName>
        <fullName evidence="2">Uncharacterized protein</fullName>
    </submittedName>
</protein>
<gene>
    <name evidence="2" type="ORF">SKAU_G00252650</name>
</gene>